<keyword evidence="1" id="KW-0472">Membrane</keyword>
<dbReference type="Proteomes" id="UP000762676">
    <property type="component" value="Unassembled WGS sequence"/>
</dbReference>
<keyword evidence="1" id="KW-0812">Transmembrane</keyword>
<dbReference type="EMBL" id="BMAT01003508">
    <property type="protein sequence ID" value="GFS26876.1"/>
    <property type="molecule type" value="Genomic_DNA"/>
</dbReference>
<keyword evidence="3" id="KW-0675">Receptor</keyword>
<dbReference type="AlphaFoldDB" id="A0AAV4JZT1"/>
<dbReference type="CDD" id="cd19051">
    <property type="entry name" value="LGIC_TM_cation"/>
    <property type="match status" value="1"/>
</dbReference>
<dbReference type="SUPFAM" id="SSF90112">
    <property type="entry name" value="Neurotransmitter-gated ion-channel transmembrane pore"/>
    <property type="match status" value="1"/>
</dbReference>
<gene>
    <name evidence="3" type="ORF">ElyMa_001732700</name>
</gene>
<dbReference type="GO" id="GO:0004888">
    <property type="term" value="F:transmembrane signaling receptor activity"/>
    <property type="evidence" value="ECO:0007669"/>
    <property type="project" value="InterPro"/>
</dbReference>
<keyword evidence="1" id="KW-1133">Transmembrane helix</keyword>
<dbReference type="InterPro" id="IPR006201">
    <property type="entry name" value="Neur_channel"/>
</dbReference>
<evidence type="ECO:0000313" key="3">
    <source>
        <dbReference type="EMBL" id="GFS26876.1"/>
    </source>
</evidence>
<evidence type="ECO:0000313" key="4">
    <source>
        <dbReference type="Proteomes" id="UP000762676"/>
    </source>
</evidence>
<protein>
    <submittedName>
        <fullName evidence="3">Neuronal acetylcholine receptor subunit alpha-7</fullName>
    </submittedName>
</protein>
<sequence>MEHPTRLERSVSNGQFVIEVAEPLLTVTAFDGLDYDFVHFQIRLLRRPFYTFLSMLLPMFVIGLLNVVSFMIPSDSGEKVSVSLNILLATAVFIGVVHDDLPDRSDTISSVGT</sequence>
<dbReference type="InterPro" id="IPR038050">
    <property type="entry name" value="Neuro_actylchol_rec"/>
</dbReference>
<dbReference type="InterPro" id="IPR036719">
    <property type="entry name" value="Neuro-gated_channel_TM_sf"/>
</dbReference>
<dbReference type="GO" id="GO:0005216">
    <property type="term" value="F:monoatomic ion channel activity"/>
    <property type="evidence" value="ECO:0007669"/>
    <property type="project" value="InterPro"/>
</dbReference>
<dbReference type="Pfam" id="PF02932">
    <property type="entry name" value="Neur_chan_memb"/>
    <property type="match status" value="1"/>
</dbReference>
<dbReference type="GO" id="GO:0016020">
    <property type="term" value="C:membrane"/>
    <property type="evidence" value="ECO:0007669"/>
    <property type="project" value="InterPro"/>
</dbReference>
<feature type="transmembrane region" description="Helical" evidence="1">
    <location>
        <begin position="49"/>
        <end position="68"/>
    </location>
</feature>
<feature type="transmembrane region" description="Helical" evidence="1">
    <location>
        <begin position="80"/>
        <end position="97"/>
    </location>
</feature>
<dbReference type="Gene3D" id="1.20.58.390">
    <property type="entry name" value="Neurotransmitter-gated ion-channel transmembrane domain"/>
    <property type="match status" value="1"/>
</dbReference>
<comment type="caution">
    <text evidence="3">The sequence shown here is derived from an EMBL/GenBank/DDBJ whole genome shotgun (WGS) entry which is preliminary data.</text>
</comment>
<accession>A0AAV4JZT1</accession>
<dbReference type="PANTHER" id="PTHR18945">
    <property type="entry name" value="NEUROTRANSMITTER GATED ION CHANNEL"/>
    <property type="match status" value="1"/>
</dbReference>
<reference evidence="3 4" key="1">
    <citation type="journal article" date="2021" name="Elife">
        <title>Chloroplast acquisition without the gene transfer in kleptoplastic sea slugs, Plakobranchus ocellatus.</title>
        <authorList>
            <person name="Maeda T."/>
            <person name="Takahashi S."/>
            <person name="Yoshida T."/>
            <person name="Shimamura S."/>
            <person name="Takaki Y."/>
            <person name="Nagai Y."/>
            <person name="Toyoda A."/>
            <person name="Suzuki Y."/>
            <person name="Arimoto A."/>
            <person name="Ishii H."/>
            <person name="Satoh N."/>
            <person name="Nishiyama T."/>
            <person name="Hasebe M."/>
            <person name="Maruyama T."/>
            <person name="Minagawa J."/>
            <person name="Obokata J."/>
            <person name="Shigenobu S."/>
        </authorList>
    </citation>
    <scope>NUCLEOTIDE SEQUENCE [LARGE SCALE GENOMIC DNA]</scope>
</reference>
<evidence type="ECO:0000259" key="2">
    <source>
        <dbReference type="Pfam" id="PF02932"/>
    </source>
</evidence>
<dbReference type="InterPro" id="IPR006029">
    <property type="entry name" value="Neurotrans-gated_channel_TM"/>
</dbReference>
<proteinExistence type="predicted"/>
<name>A0AAV4JZT1_9GAST</name>
<keyword evidence="4" id="KW-1185">Reference proteome</keyword>
<evidence type="ECO:0000256" key="1">
    <source>
        <dbReference type="SAM" id="Phobius"/>
    </source>
</evidence>
<organism evidence="3 4">
    <name type="scientific">Elysia marginata</name>
    <dbReference type="NCBI Taxonomy" id="1093978"/>
    <lineage>
        <taxon>Eukaryota</taxon>
        <taxon>Metazoa</taxon>
        <taxon>Spiralia</taxon>
        <taxon>Lophotrochozoa</taxon>
        <taxon>Mollusca</taxon>
        <taxon>Gastropoda</taxon>
        <taxon>Heterobranchia</taxon>
        <taxon>Euthyneura</taxon>
        <taxon>Panpulmonata</taxon>
        <taxon>Sacoglossa</taxon>
        <taxon>Placobranchoidea</taxon>
        <taxon>Plakobranchidae</taxon>
        <taxon>Elysia</taxon>
    </lineage>
</organism>
<feature type="domain" description="Neurotransmitter-gated ion-channel transmembrane" evidence="2">
    <location>
        <begin position="56"/>
        <end position="108"/>
    </location>
</feature>